<evidence type="ECO:0000313" key="1">
    <source>
        <dbReference type="EMBL" id="QBM91402.1"/>
    </source>
</evidence>
<dbReference type="EMBL" id="MK356557">
    <property type="protein sequence ID" value="QBM91402.1"/>
    <property type="molecule type" value="Genomic_DNA"/>
</dbReference>
<accession>A0A482EVG6</accession>
<dbReference type="InterPro" id="IPR053737">
    <property type="entry name" value="Type_II_TA_Toxin"/>
</dbReference>
<keyword evidence="1" id="KW-0614">Plasmid</keyword>
<dbReference type="Gene3D" id="1.20.120.1870">
    <property type="entry name" value="Fic/DOC protein, Fido domain"/>
    <property type="match status" value="1"/>
</dbReference>
<gene>
    <name evidence="1" type="ORF">NNIBIDOC_00072</name>
</gene>
<reference evidence="1" key="1">
    <citation type="submission" date="2019-01" db="EMBL/GenBank/DDBJ databases">
        <title>Salmonella strain 1423 plasmid sequences.</title>
        <authorList>
            <person name="Chen K."/>
            <person name="Chen S."/>
        </authorList>
    </citation>
    <scope>NUCLEOTIDE SEQUENCE</scope>
    <source>
        <strain evidence="1">Sa1423</strain>
        <plasmid evidence="1">pSa1423-90k</plasmid>
    </source>
</reference>
<geneLocation type="plasmid" evidence="1">
    <name>pSa1423-90k</name>
</geneLocation>
<name>A0A482EVG6_SALSP</name>
<dbReference type="AlphaFoldDB" id="A0A482EVG6"/>
<proteinExistence type="predicted"/>
<sequence>MRHISSELIALHDANISRRYGVRRECQIRVGQRPLSGEFRPELLTKRSSATWKPPPHTARAYIHDANKRTGYNSALLFLRRNGVQVFDSPELADCRRCDWQISVSVADTLRRLYGSAE</sequence>
<protein>
    <submittedName>
        <fullName evidence="1">Uncharacterized protein</fullName>
    </submittedName>
</protein>
<organism evidence="1">
    <name type="scientific">Salmonella sp</name>
    <dbReference type="NCBI Taxonomy" id="599"/>
    <lineage>
        <taxon>Bacteria</taxon>
        <taxon>Pseudomonadati</taxon>
        <taxon>Pseudomonadota</taxon>
        <taxon>Gammaproteobacteria</taxon>
        <taxon>Enterobacterales</taxon>
        <taxon>Enterobacteriaceae</taxon>
        <taxon>Salmonella</taxon>
    </lineage>
</organism>